<reference evidence="6" key="2">
    <citation type="submission" date="2022-06" db="UniProtKB">
        <authorList>
            <consortium name="EnsemblMetazoa"/>
        </authorList>
    </citation>
    <scope>IDENTIFICATION</scope>
</reference>
<feature type="transmembrane region" description="Helical" evidence="5">
    <location>
        <begin position="18"/>
        <end position="39"/>
    </location>
</feature>
<evidence type="ECO:0000256" key="3">
    <source>
        <dbReference type="ARBA" id="ARBA00022989"/>
    </source>
</evidence>
<keyword evidence="4 5" id="KW-0472">Membrane</keyword>
<organism evidence="6 7">
    <name type="scientific">Onchocerca volvulus</name>
    <dbReference type="NCBI Taxonomy" id="6282"/>
    <lineage>
        <taxon>Eukaryota</taxon>
        <taxon>Metazoa</taxon>
        <taxon>Ecdysozoa</taxon>
        <taxon>Nematoda</taxon>
        <taxon>Chromadorea</taxon>
        <taxon>Rhabditida</taxon>
        <taxon>Spirurina</taxon>
        <taxon>Spiruromorpha</taxon>
        <taxon>Filarioidea</taxon>
        <taxon>Onchocercidae</taxon>
        <taxon>Onchocerca</taxon>
    </lineage>
</organism>
<evidence type="ECO:0000256" key="5">
    <source>
        <dbReference type="SAM" id="Phobius"/>
    </source>
</evidence>
<dbReference type="GO" id="GO:0016020">
    <property type="term" value="C:membrane"/>
    <property type="evidence" value="ECO:0007669"/>
    <property type="project" value="UniProtKB-SubCell"/>
</dbReference>
<dbReference type="EnsemblMetazoa" id="OVOC12414.1">
    <property type="protein sequence ID" value="OVOC12414.1"/>
    <property type="gene ID" value="WBGene00249223"/>
</dbReference>
<dbReference type="Proteomes" id="UP000024404">
    <property type="component" value="Unassembled WGS sequence"/>
</dbReference>
<evidence type="ECO:0008006" key="8">
    <source>
        <dbReference type="Google" id="ProtNLM"/>
    </source>
</evidence>
<protein>
    <recommendedName>
        <fullName evidence="8">G-protein coupled receptors family 1 profile domain-containing protein</fullName>
    </recommendedName>
</protein>
<dbReference type="OMA" id="NEVHANL"/>
<dbReference type="Gene3D" id="1.20.1070.10">
    <property type="entry name" value="Rhodopsin 7-helix transmembrane proteins"/>
    <property type="match status" value="1"/>
</dbReference>
<comment type="subcellular location">
    <subcellularLocation>
        <location evidence="1">Membrane</location>
        <topology evidence="1">Multi-pass membrane protein</topology>
    </subcellularLocation>
</comment>
<feature type="transmembrane region" description="Helical" evidence="5">
    <location>
        <begin position="139"/>
        <end position="160"/>
    </location>
</feature>
<feature type="transmembrane region" description="Helical" evidence="5">
    <location>
        <begin position="60"/>
        <end position="78"/>
    </location>
</feature>
<dbReference type="PANTHER" id="PTHR46561:SF11">
    <property type="entry name" value="SERPENTINE RECEPTOR CLASS ALPHA_BETA-14"/>
    <property type="match status" value="1"/>
</dbReference>
<keyword evidence="3 5" id="KW-1133">Transmembrane helix</keyword>
<proteinExistence type="predicted"/>
<evidence type="ECO:0000313" key="6">
    <source>
        <dbReference type="EnsemblMetazoa" id="OVOC12414.1"/>
    </source>
</evidence>
<evidence type="ECO:0000256" key="4">
    <source>
        <dbReference type="ARBA" id="ARBA00023136"/>
    </source>
</evidence>
<dbReference type="InterPro" id="IPR053286">
    <property type="entry name" value="Nematode_rcpt-like_srab"/>
</dbReference>
<dbReference type="InterPro" id="IPR019408">
    <property type="entry name" value="7TM_GPCR_serpentine_rcpt_Srab"/>
</dbReference>
<dbReference type="PANTHER" id="PTHR46561">
    <property type="entry name" value="SERPENTINE RECEPTOR, CLASS AB (CLASS A-LIKE)-RELATED"/>
    <property type="match status" value="1"/>
</dbReference>
<accession>A0A8R1TN29</accession>
<dbReference type="EMBL" id="CMVM020000455">
    <property type="status" value="NOT_ANNOTATED_CDS"/>
    <property type="molecule type" value="Genomic_DNA"/>
</dbReference>
<reference evidence="7" key="1">
    <citation type="submission" date="2013-10" db="EMBL/GenBank/DDBJ databases">
        <title>Genome sequencing of Onchocerca volvulus.</title>
        <authorList>
            <person name="Cotton J."/>
            <person name="Tsai J."/>
            <person name="Stanley E."/>
            <person name="Tracey A."/>
            <person name="Holroyd N."/>
            <person name="Lustigman S."/>
            <person name="Berriman M."/>
        </authorList>
    </citation>
    <scope>NUCLEOTIDE SEQUENCE</scope>
</reference>
<feature type="transmembrane region" description="Helical" evidence="5">
    <location>
        <begin position="246"/>
        <end position="266"/>
    </location>
</feature>
<feature type="transmembrane region" description="Helical" evidence="5">
    <location>
        <begin position="98"/>
        <end position="119"/>
    </location>
</feature>
<sequence>MDVCKDASDLAHSVVLKIIFISMIIISTIAIFLEIWVMVKTTNRILVHQNTRILLIIHQLWLILHCFTRIFAHAYLLVAYQKTYVDQCEYMMFPWECFMIRAPVSLTSNLNPASILMLAVERTIATYFSSRYEKFGKSVAVILIIAQMIIGIGSYLYIYIDFKLLDSEKMAYCIATTNASKVAVMLGFYTISAFISALIFPILFYINKALYLLIFQFHRNKIHINLSHRYQVMENINSLQTLTPMMAFYSLFLALYLGALFAYYALGFKFSLRNAIFLESVQQTPIYALTLPIAIVWTEKYVRKVVQENRQKAMELKGTEAANHYFSIFQAPARKNA</sequence>
<dbReference type="Pfam" id="PF10292">
    <property type="entry name" value="7TM_GPCR_Srab"/>
    <property type="match status" value="1"/>
</dbReference>
<name>A0A8R1TN29_ONCVO</name>
<evidence type="ECO:0000256" key="1">
    <source>
        <dbReference type="ARBA" id="ARBA00004141"/>
    </source>
</evidence>
<dbReference type="AlphaFoldDB" id="A0A8R1TN29"/>
<keyword evidence="2 5" id="KW-0812">Transmembrane</keyword>
<keyword evidence="7" id="KW-1185">Reference proteome</keyword>
<evidence type="ECO:0000313" key="7">
    <source>
        <dbReference type="Proteomes" id="UP000024404"/>
    </source>
</evidence>
<feature type="transmembrane region" description="Helical" evidence="5">
    <location>
        <begin position="186"/>
        <end position="206"/>
    </location>
</feature>
<evidence type="ECO:0000256" key="2">
    <source>
        <dbReference type="ARBA" id="ARBA00022692"/>
    </source>
</evidence>